<dbReference type="VEuPathDB" id="FungiDB:P175DRAFT_0535995"/>
<reference evidence="1 2" key="1">
    <citation type="journal article" date="2018" name="Proc. Natl. Acad. Sci. U.S.A.">
        <title>Linking secondary metabolites to gene clusters through genome sequencing of six diverse Aspergillus species.</title>
        <authorList>
            <person name="Kaerboelling I."/>
            <person name="Vesth T.C."/>
            <person name="Frisvad J.C."/>
            <person name="Nybo J.L."/>
            <person name="Theobald S."/>
            <person name="Kuo A."/>
            <person name="Bowyer P."/>
            <person name="Matsuda Y."/>
            <person name="Mondo S."/>
            <person name="Lyhne E.K."/>
            <person name="Kogle M.E."/>
            <person name="Clum A."/>
            <person name="Lipzen A."/>
            <person name="Salamov A."/>
            <person name="Ngan C.Y."/>
            <person name="Daum C."/>
            <person name="Chiniquy J."/>
            <person name="Barry K."/>
            <person name="LaButti K."/>
            <person name="Haridas S."/>
            <person name="Simmons B.A."/>
            <person name="Magnuson J.K."/>
            <person name="Mortensen U.H."/>
            <person name="Larsen T.O."/>
            <person name="Grigoriev I.V."/>
            <person name="Baker S.E."/>
            <person name="Andersen M.R."/>
        </authorList>
    </citation>
    <scope>NUCLEOTIDE SEQUENCE [LARGE SCALE GENOMIC DNA]</scope>
    <source>
        <strain evidence="1 2">IBT 24754</strain>
    </source>
</reference>
<dbReference type="GeneID" id="63817164"/>
<dbReference type="Proteomes" id="UP000244073">
    <property type="component" value="Unassembled WGS sequence"/>
</dbReference>
<dbReference type="OrthoDB" id="1393670at2759"/>
<organism evidence="1 2">
    <name type="scientific">Aspergillus ochraceoroseus IBT 24754</name>
    <dbReference type="NCBI Taxonomy" id="1392256"/>
    <lineage>
        <taxon>Eukaryota</taxon>
        <taxon>Fungi</taxon>
        <taxon>Dikarya</taxon>
        <taxon>Ascomycota</taxon>
        <taxon>Pezizomycotina</taxon>
        <taxon>Eurotiomycetes</taxon>
        <taxon>Eurotiomycetidae</taxon>
        <taxon>Eurotiales</taxon>
        <taxon>Aspergillaceae</taxon>
        <taxon>Aspergillus</taxon>
        <taxon>Aspergillus subgen. Nidulantes</taxon>
    </lineage>
</organism>
<dbReference type="RefSeq" id="XP_040748581.1">
    <property type="nucleotide sequence ID" value="XM_040900282.1"/>
</dbReference>
<evidence type="ECO:0000313" key="1">
    <source>
        <dbReference type="EMBL" id="PTU17189.1"/>
    </source>
</evidence>
<gene>
    <name evidence="1" type="ORF">P175DRAFT_0535995</name>
</gene>
<dbReference type="EMBL" id="MSFN02000011">
    <property type="protein sequence ID" value="PTU17189.1"/>
    <property type="molecule type" value="Genomic_DNA"/>
</dbReference>
<proteinExistence type="predicted"/>
<evidence type="ECO:0000313" key="2">
    <source>
        <dbReference type="Proteomes" id="UP000244073"/>
    </source>
</evidence>
<comment type="caution">
    <text evidence="1">The sequence shown here is derived from an EMBL/GenBank/DDBJ whole genome shotgun (WGS) entry which is preliminary data.</text>
</comment>
<name>A0A2T5LLP4_9EURO</name>
<sequence>MTILFSPSCCSLVGNSRVDILLNNVGIGGAPGTAVEVDMAAWAQSLEVKVSRAPGQQYQHGHYRYTPMIYRDSMSEEVRDARCKRSLLGTEGNGWDCAVAVVFLACPHARWIMGDDRCC</sequence>
<dbReference type="SUPFAM" id="SSF51735">
    <property type="entry name" value="NAD(P)-binding Rossmann-fold domains"/>
    <property type="match status" value="1"/>
</dbReference>
<protein>
    <submittedName>
        <fullName evidence="1">Uncharacterized protein</fullName>
    </submittedName>
</protein>
<dbReference type="AlphaFoldDB" id="A0A2T5LLP4"/>
<dbReference type="InterPro" id="IPR036291">
    <property type="entry name" value="NAD(P)-bd_dom_sf"/>
</dbReference>
<accession>A0A2T5LLP4</accession>